<feature type="compositionally biased region" description="Polar residues" evidence="10">
    <location>
        <begin position="340"/>
        <end position="352"/>
    </location>
</feature>
<feature type="compositionally biased region" description="Basic and acidic residues" evidence="10">
    <location>
        <begin position="1101"/>
        <end position="1112"/>
    </location>
</feature>
<keyword evidence="13" id="KW-1185">Reference proteome</keyword>
<dbReference type="InterPro" id="IPR014928">
    <property type="entry name" value="Serine_rich_dom"/>
</dbReference>
<dbReference type="GO" id="GO:0005737">
    <property type="term" value="C:cytoplasm"/>
    <property type="evidence" value="ECO:0007669"/>
    <property type="project" value="UniProtKB-SubCell"/>
</dbReference>
<organism evidence="12 13">
    <name type="scientific">Albula glossodonta</name>
    <name type="common">roundjaw bonefish</name>
    <dbReference type="NCBI Taxonomy" id="121402"/>
    <lineage>
        <taxon>Eukaryota</taxon>
        <taxon>Metazoa</taxon>
        <taxon>Chordata</taxon>
        <taxon>Craniata</taxon>
        <taxon>Vertebrata</taxon>
        <taxon>Euteleostomi</taxon>
        <taxon>Actinopterygii</taxon>
        <taxon>Neopterygii</taxon>
        <taxon>Teleostei</taxon>
        <taxon>Albuliformes</taxon>
        <taxon>Albulidae</taxon>
        <taxon>Albula</taxon>
    </lineage>
</organism>
<proteinExistence type="inferred from homology"/>
<dbReference type="Gene3D" id="1.20.120.230">
    <property type="entry name" value="Alpha-catenin/vinculin-like"/>
    <property type="match status" value="1"/>
</dbReference>
<dbReference type="GO" id="GO:0005925">
    <property type="term" value="C:focal adhesion"/>
    <property type="evidence" value="ECO:0007669"/>
    <property type="project" value="UniProtKB-SubCell"/>
</dbReference>
<evidence type="ECO:0000256" key="1">
    <source>
        <dbReference type="ARBA" id="ARBA00004246"/>
    </source>
</evidence>
<evidence type="ECO:0000256" key="4">
    <source>
        <dbReference type="ARBA" id="ARBA00022443"/>
    </source>
</evidence>
<dbReference type="GO" id="GO:0007155">
    <property type="term" value="P:cell adhesion"/>
    <property type="evidence" value="ECO:0007669"/>
    <property type="project" value="UniProtKB-KW"/>
</dbReference>
<keyword evidence="6" id="KW-0597">Phosphoprotein</keyword>
<dbReference type="SUPFAM" id="SSF50044">
    <property type="entry name" value="SH3-domain"/>
    <property type="match status" value="1"/>
</dbReference>
<feature type="compositionally biased region" description="Low complexity" evidence="10">
    <location>
        <begin position="748"/>
        <end position="764"/>
    </location>
</feature>
<feature type="compositionally biased region" description="Basic and acidic residues" evidence="10">
    <location>
        <begin position="765"/>
        <end position="775"/>
    </location>
</feature>
<feature type="region of interest" description="Disordered" evidence="10">
    <location>
        <begin position="1021"/>
        <end position="1112"/>
    </location>
</feature>
<dbReference type="InterPro" id="IPR038319">
    <property type="entry name" value="Serine_rich_sf"/>
</dbReference>
<evidence type="ECO:0000256" key="8">
    <source>
        <dbReference type="ARBA" id="ARBA00022949"/>
    </source>
</evidence>
<feature type="compositionally biased region" description="Low complexity" evidence="10">
    <location>
        <begin position="823"/>
        <end position="855"/>
    </location>
</feature>
<dbReference type="SMART" id="SM00326">
    <property type="entry name" value="SH3"/>
    <property type="match status" value="1"/>
</dbReference>
<dbReference type="PANTHER" id="PTHR10654">
    <property type="entry name" value="CAS SCAFFOLDING PROTEIN"/>
    <property type="match status" value="1"/>
</dbReference>
<evidence type="ECO:0000313" key="13">
    <source>
        <dbReference type="Proteomes" id="UP000824540"/>
    </source>
</evidence>
<evidence type="ECO:0000256" key="5">
    <source>
        <dbReference type="ARBA" id="ARBA00022490"/>
    </source>
</evidence>
<evidence type="ECO:0000256" key="10">
    <source>
        <dbReference type="SAM" id="MobiDB-lite"/>
    </source>
</evidence>
<dbReference type="PANTHER" id="PTHR10654:SF19">
    <property type="entry name" value="CAS SCAFFOLDING PROTEIN FAMILY MEMBER 4"/>
    <property type="match status" value="1"/>
</dbReference>
<sequence length="1227" mass="132790">MGAVKEWGAGVVKYEVAWQAKTLTGAEERRGLAVKRVFVNGGFTHRKRAAPCKVVPAGQTYQLGLEGWGCRGASDGSGAGGASGWTAPEQGSLTPHHSFTPGYSLQLFSHSHVSAPGLGKLARLPVHQEDQAFRSWCYRSPLAVTSEPNDRDGIRSLPPGAHLSVSSAIRESQAFFQRGSGMVPIYARTHYPRPTKPVFVRLTPLNILARALYDNTAECPDELAFRKGDIVTVMEQNVAGSQGWWKCSLHGRQGLAPANRLHLLSPAQAEGLYRGAVVGCLTLCAERPLAQIAPRSCSPQNIYQIPSVPRQTAIAPGPMYERMDCIYKVPSGPQLASKAPPTTSGKHTQDGSASPCKGLEQRTPSLEQGVREHSECWTETGPCETGGWLGSCTVAEILPSEAPADKSTNRWGPGAPAFSTGLYEPVKEEQGETGPQMGGGGGVDERKRELRGEVDEKESVCVAEGRSDTMLTTSPLTQNERTYRELLAVRYCATLTQKLSAAVWSGAGGWSRLQPQNGGLRCSNSGQTSLPLLSKPPLPPVSPHQPVPRKNSLVPTSELEQKYDMGSIKPMKSQGNVSAPHYLGRACSTLPEQIGHLTSTITAGPLQGIMVPLPLSQDPSYDVPVPSSAEAQQRPGCGYNTLPNPRKSEWIYDVPVSPEKPGGEQASHGTLPSKAVSCVGRQLYDTLPARAWPGGSSSALSLYDIPKPSSSPRLSQEPGYPPTVEPRVSVYDVPPGHKQPEESVYAVPPLSQEQPGPQGPSSDSPKGHVPTERRGVAGPMYDHPRQLWDRISSGSLHRRPAPRGQSLHQDEEEAELLEERDSISSLSTSDSQRISTASSSSTSSCDSLVLSSASSPEPQREVSLSQEEAGQRLLELQEAVCQAVPRLMVFVSSRWRTKEHLGRHLLEIRTALEDIAAAVTRFLDFALDVRGNARRLTDANLQARLHKQLSIVEDSGLILQQSAGALGAAGWDPDALSQDPSLAQTPDQLERFVMVARTLPEDVKRLVSIINANGKLLFRSAQRDSDASGGNSQSEDKKSPVKHRPVGDNGGEDNDYVQLQTKKEFEQQQKSIKESKKAVPNGTSPQKPQVEKKAPPPPPPARREGSQRHSQAEHCRLYFGALQKAITVFVGGLQEGQPPEKFIAHSKLVIMVGQKLVDTLCREAHGGQTSKELLCKSNHLCALLKQLAVATKKAALHFPDKQALQEAQDFAKELAQRAQHFRNMLEL</sequence>
<feature type="region of interest" description="Disordered" evidence="10">
    <location>
        <begin position="334"/>
        <end position="368"/>
    </location>
</feature>
<dbReference type="InterPro" id="IPR037362">
    <property type="entry name" value="CAS_fam"/>
</dbReference>
<evidence type="ECO:0000313" key="12">
    <source>
        <dbReference type="EMBL" id="KAG9353332.1"/>
    </source>
</evidence>
<evidence type="ECO:0000256" key="3">
    <source>
        <dbReference type="ARBA" id="ARBA00007848"/>
    </source>
</evidence>
<keyword evidence="4 9" id="KW-0728">SH3 domain</keyword>
<comment type="similarity">
    <text evidence="3">Belongs to the CAS family.</text>
</comment>
<dbReference type="GO" id="GO:0016477">
    <property type="term" value="P:cell migration"/>
    <property type="evidence" value="ECO:0007669"/>
    <property type="project" value="TreeGrafter"/>
</dbReference>
<dbReference type="Pfam" id="PF14604">
    <property type="entry name" value="SH3_9"/>
    <property type="match status" value="1"/>
</dbReference>
<dbReference type="AlphaFoldDB" id="A0A8T2PPQ0"/>
<protein>
    <recommendedName>
        <fullName evidence="11">SH3 domain-containing protein</fullName>
    </recommendedName>
</protein>
<dbReference type="Pfam" id="PF12026">
    <property type="entry name" value="CAS_C"/>
    <property type="match status" value="1"/>
</dbReference>
<dbReference type="FunFam" id="2.30.30.40:FF:000009">
    <property type="entry name" value="Breast cancer anti-estrogen resistance 1"/>
    <property type="match status" value="1"/>
</dbReference>
<gene>
    <name evidence="12" type="ORF">JZ751_017909</name>
</gene>
<feature type="region of interest" description="Disordered" evidence="10">
    <location>
        <begin position="620"/>
        <end position="673"/>
    </location>
</feature>
<dbReference type="GO" id="GO:0007169">
    <property type="term" value="P:cell surface receptor protein tyrosine kinase signaling pathway"/>
    <property type="evidence" value="ECO:0007669"/>
    <property type="project" value="TreeGrafter"/>
</dbReference>
<dbReference type="Gene3D" id="1.20.120.830">
    <property type="entry name" value="Serine-rich domain"/>
    <property type="match status" value="1"/>
</dbReference>
<dbReference type="InterPro" id="IPR021901">
    <property type="entry name" value="CAS_C"/>
</dbReference>
<feature type="region of interest" description="Disordered" evidence="10">
    <location>
        <begin position="428"/>
        <end position="462"/>
    </location>
</feature>
<evidence type="ECO:0000256" key="9">
    <source>
        <dbReference type="PROSITE-ProRule" id="PRU00192"/>
    </source>
</evidence>
<dbReference type="Gene3D" id="2.30.30.40">
    <property type="entry name" value="SH3 Domains"/>
    <property type="match status" value="1"/>
</dbReference>
<dbReference type="PROSITE" id="PS50002">
    <property type="entry name" value="SH3"/>
    <property type="match status" value="1"/>
</dbReference>
<dbReference type="InterPro" id="IPR001452">
    <property type="entry name" value="SH3_domain"/>
</dbReference>
<keyword evidence="7" id="KW-0130">Cell adhesion</keyword>
<dbReference type="FunFam" id="1.20.120.830:FF:000001">
    <property type="entry name" value="BCAR1 scaffold protein, Cas family member"/>
    <property type="match status" value="1"/>
</dbReference>
<dbReference type="InterPro" id="IPR036028">
    <property type="entry name" value="SH3-like_dom_sf"/>
</dbReference>
<feature type="compositionally biased region" description="Basic and acidic residues" evidence="10">
    <location>
        <begin position="1061"/>
        <end position="1077"/>
    </location>
</feature>
<evidence type="ECO:0000256" key="2">
    <source>
        <dbReference type="ARBA" id="ARBA00004496"/>
    </source>
</evidence>
<dbReference type="GO" id="GO:0005886">
    <property type="term" value="C:plasma membrane"/>
    <property type="evidence" value="ECO:0007669"/>
    <property type="project" value="TreeGrafter"/>
</dbReference>
<keyword evidence="8" id="KW-0965">Cell junction</keyword>
<name>A0A8T2PPQ0_9TELE</name>
<feature type="region of interest" description="Disordered" evidence="10">
    <location>
        <begin position="703"/>
        <end position="866"/>
    </location>
</feature>
<accession>A0A8T2PPQ0</accession>
<comment type="caution">
    <text evidence="12">The sequence shown here is derived from an EMBL/GenBank/DDBJ whole genome shotgun (WGS) entry which is preliminary data.</text>
</comment>
<evidence type="ECO:0000256" key="7">
    <source>
        <dbReference type="ARBA" id="ARBA00022889"/>
    </source>
</evidence>
<dbReference type="CDD" id="cd11844">
    <property type="entry name" value="SH3_CAS"/>
    <property type="match status" value="1"/>
</dbReference>
<feature type="compositionally biased region" description="Basic and acidic residues" evidence="10">
    <location>
        <begin position="443"/>
        <end position="459"/>
    </location>
</feature>
<evidence type="ECO:0000256" key="6">
    <source>
        <dbReference type="ARBA" id="ARBA00022553"/>
    </source>
</evidence>
<dbReference type="OrthoDB" id="5983572at2759"/>
<comment type="subcellular location">
    <subcellularLocation>
        <location evidence="1">Cell junction</location>
        <location evidence="1">Focal adhesion</location>
    </subcellularLocation>
    <subcellularLocation>
        <location evidence="2">Cytoplasm</location>
    </subcellularLocation>
</comment>
<reference evidence="12" key="1">
    <citation type="thesis" date="2021" institute="BYU ScholarsArchive" country="Provo, UT, USA">
        <title>Applications of and Algorithms for Genome Assembly and Genomic Analyses with an Emphasis on Marine Teleosts.</title>
        <authorList>
            <person name="Pickett B.D."/>
        </authorList>
    </citation>
    <scope>NUCLEOTIDE SEQUENCE</scope>
    <source>
        <strain evidence="12">HI-2016</strain>
    </source>
</reference>
<keyword evidence="5" id="KW-0963">Cytoplasm</keyword>
<dbReference type="EMBL" id="JAFBMS010000004">
    <property type="protein sequence ID" value="KAG9353332.1"/>
    <property type="molecule type" value="Genomic_DNA"/>
</dbReference>
<dbReference type="Proteomes" id="UP000824540">
    <property type="component" value="Unassembled WGS sequence"/>
</dbReference>
<evidence type="ECO:0000259" key="11">
    <source>
        <dbReference type="PROSITE" id="PS50002"/>
    </source>
</evidence>
<feature type="domain" description="SH3" evidence="11">
    <location>
        <begin position="204"/>
        <end position="266"/>
    </location>
</feature>
<dbReference type="Pfam" id="PF08824">
    <property type="entry name" value="Serine_rich"/>
    <property type="match status" value="1"/>
</dbReference>